<dbReference type="AlphaFoldDB" id="A0A3P8Z7C5"/>
<accession>A0A3P8Z7C5</accession>
<keyword evidence="7" id="KW-0807">Transducer</keyword>
<dbReference type="InterPro" id="IPR000276">
    <property type="entry name" value="GPCR_Rhodpsn"/>
</dbReference>
<evidence type="ECO:0000256" key="9">
    <source>
        <dbReference type="SAM" id="Phobius"/>
    </source>
</evidence>
<reference evidence="11" key="2">
    <citation type="submission" date="2020-02" db="EMBL/GenBank/DDBJ databases">
        <title>Esox lucius (northern pike) genome, fEsoLuc1, primary haplotype.</title>
        <authorList>
            <person name="Myers G."/>
            <person name="Karagic N."/>
            <person name="Meyer A."/>
            <person name="Pippel M."/>
            <person name="Reichard M."/>
            <person name="Winkler S."/>
            <person name="Tracey A."/>
            <person name="Sims Y."/>
            <person name="Howe K."/>
            <person name="Rhie A."/>
            <person name="Formenti G."/>
            <person name="Durbin R."/>
            <person name="Fedrigo O."/>
            <person name="Jarvis E.D."/>
        </authorList>
    </citation>
    <scope>NUCLEOTIDE SEQUENCE [LARGE SCALE GENOMIC DNA]</scope>
</reference>
<evidence type="ECO:0000256" key="5">
    <source>
        <dbReference type="ARBA" id="ARBA00023136"/>
    </source>
</evidence>
<dbReference type="PROSITE" id="PS50262">
    <property type="entry name" value="G_PROTEIN_RECEP_F1_2"/>
    <property type="match status" value="1"/>
</dbReference>
<feature type="compositionally biased region" description="Basic and acidic residues" evidence="8">
    <location>
        <begin position="232"/>
        <end position="242"/>
    </location>
</feature>
<feature type="transmembrane region" description="Helical" evidence="9">
    <location>
        <begin position="176"/>
        <end position="202"/>
    </location>
</feature>
<protein>
    <recommendedName>
        <fullName evidence="10">G-protein coupled receptors family 1 profile domain-containing protein</fullName>
    </recommendedName>
</protein>
<keyword evidence="2 9" id="KW-0812">Transmembrane</keyword>
<dbReference type="InParanoid" id="A0A3P8Z7C5"/>
<evidence type="ECO:0000256" key="4">
    <source>
        <dbReference type="ARBA" id="ARBA00023040"/>
    </source>
</evidence>
<feature type="domain" description="G-protein coupled receptors family 1 profile" evidence="10">
    <location>
        <begin position="22"/>
        <end position="207"/>
    </location>
</feature>
<dbReference type="CDD" id="cd00637">
    <property type="entry name" value="7tm_classA_rhodopsin-like"/>
    <property type="match status" value="1"/>
</dbReference>
<evidence type="ECO:0000256" key="7">
    <source>
        <dbReference type="ARBA" id="ARBA00023224"/>
    </source>
</evidence>
<dbReference type="STRING" id="8010.ENSELUP00000024704"/>
<evidence type="ECO:0000256" key="1">
    <source>
        <dbReference type="ARBA" id="ARBA00004141"/>
    </source>
</evidence>
<feature type="region of interest" description="Disordered" evidence="8">
    <location>
        <begin position="222"/>
        <end position="242"/>
    </location>
</feature>
<keyword evidence="4" id="KW-0297">G-protein coupled receptor</keyword>
<dbReference type="PANTHER" id="PTHR24238">
    <property type="entry name" value="G-PROTEIN COUPLED RECEPTOR"/>
    <property type="match status" value="1"/>
</dbReference>
<keyword evidence="6" id="KW-0675">Receptor</keyword>
<organism evidence="11 12">
    <name type="scientific">Esox lucius</name>
    <name type="common">Northern pike</name>
    <dbReference type="NCBI Taxonomy" id="8010"/>
    <lineage>
        <taxon>Eukaryota</taxon>
        <taxon>Metazoa</taxon>
        <taxon>Chordata</taxon>
        <taxon>Craniata</taxon>
        <taxon>Vertebrata</taxon>
        <taxon>Euteleostomi</taxon>
        <taxon>Actinopterygii</taxon>
        <taxon>Neopterygii</taxon>
        <taxon>Teleostei</taxon>
        <taxon>Protacanthopterygii</taxon>
        <taxon>Esociformes</taxon>
        <taxon>Esocidae</taxon>
        <taxon>Esox</taxon>
    </lineage>
</organism>
<keyword evidence="12" id="KW-1185">Reference proteome</keyword>
<dbReference type="InterPro" id="IPR017452">
    <property type="entry name" value="GPCR_Rhodpsn_7TM"/>
</dbReference>
<dbReference type="GeneTree" id="ENSGT00730000112225"/>
<dbReference type="Proteomes" id="UP000265140">
    <property type="component" value="Chromosome 14"/>
</dbReference>
<evidence type="ECO:0000256" key="3">
    <source>
        <dbReference type="ARBA" id="ARBA00022989"/>
    </source>
</evidence>
<reference evidence="12" key="1">
    <citation type="journal article" date="2014" name="PLoS ONE">
        <title>The genome and linkage map of the northern pike (Esox lucius): conserved synteny revealed between the salmonid sister group and the Neoteleostei.</title>
        <authorList>
            <person name="Rondeau E.B."/>
            <person name="Minkley D.R."/>
            <person name="Leong J.S."/>
            <person name="Messmer A.M."/>
            <person name="Jantzen J.R."/>
            <person name="von Schalburg K.R."/>
            <person name="Lemon C."/>
            <person name="Bird N.H."/>
            <person name="Koop B.F."/>
        </authorList>
    </citation>
    <scope>NUCLEOTIDE SEQUENCE</scope>
</reference>
<evidence type="ECO:0000256" key="2">
    <source>
        <dbReference type="ARBA" id="ARBA00022692"/>
    </source>
</evidence>
<evidence type="ECO:0000259" key="10">
    <source>
        <dbReference type="PROSITE" id="PS50262"/>
    </source>
</evidence>
<comment type="subcellular location">
    <subcellularLocation>
        <location evidence="1">Membrane</location>
        <topology evidence="1">Multi-pass membrane protein</topology>
    </subcellularLocation>
</comment>
<evidence type="ECO:0000313" key="11">
    <source>
        <dbReference type="Ensembl" id="ENSELUP00000024704.2"/>
    </source>
</evidence>
<dbReference type="Pfam" id="PF00001">
    <property type="entry name" value="7tm_1"/>
    <property type="match status" value="1"/>
</dbReference>
<reference evidence="11" key="3">
    <citation type="submission" date="2025-08" db="UniProtKB">
        <authorList>
            <consortium name="Ensembl"/>
        </authorList>
    </citation>
    <scope>IDENTIFICATION</scope>
</reference>
<dbReference type="OMA" id="YTCIIPY"/>
<sequence>MDANYWIEAFLRGLMCMLGILGNSLLALRSLPGHKSNLRTNEVLLINLAVSNLITNYLVDLPDTMVYFVGHWFLGEAFCGVFLFCSDLSETSSVFSTFFICLFWYQKLVGSLKRGGAPIRLDSLSLVAIFLAGSWTAALAFSVPHFFFVQSESGNDSRKECMEVIPSQTERQIYDIFYLALANILPIVAIVFASIQIVITLLRNQTRIQGLPSGLHKATENTLPCAGGKSDGPMKDSDASDKEADLLGVPDTHPNQPGFSSQWSFLLNMIFKNPRIGLIPVCETVPQCFVLFCSSEMLRITLYFFKFIHPSMFT</sequence>
<dbReference type="SUPFAM" id="SSF81321">
    <property type="entry name" value="Family A G protein-coupled receptor-like"/>
    <property type="match status" value="1"/>
</dbReference>
<evidence type="ECO:0000313" key="12">
    <source>
        <dbReference type="Proteomes" id="UP000265140"/>
    </source>
</evidence>
<feature type="transmembrane region" description="Helical" evidence="9">
    <location>
        <begin position="79"/>
        <end position="105"/>
    </location>
</feature>
<dbReference type="GO" id="GO:0005886">
    <property type="term" value="C:plasma membrane"/>
    <property type="evidence" value="ECO:0007669"/>
    <property type="project" value="TreeGrafter"/>
</dbReference>
<dbReference type="Gene3D" id="1.20.1070.10">
    <property type="entry name" value="Rhodopsin 7-helix transmembrane proteins"/>
    <property type="match status" value="1"/>
</dbReference>
<dbReference type="Ensembl" id="ENSELUT00000036226.3">
    <property type="protein sequence ID" value="ENSELUP00000024704.2"/>
    <property type="gene ID" value="ENSELUG00000023445.3"/>
</dbReference>
<proteinExistence type="predicted"/>
<feature type="transmembrane region" description="Helical" evidence="9">
    <location>
        <begin position="126"/>
        <end position="148"/>
    </location>
</feature>
<dbReference type="PRINTS" id="PR00237">
    <property type="entry name" value="GPCRRHODOPSN"/>
</dbReference>
<dbReference type="PANTHER" id="PTHR24238:SF57">
    <property type="entry name" value="G-PROTEIN COUPLED RECEPTOR 83"/>
    <property type="match status" value="1"/>
</dbReference>
<evidence type="ECO:0000256" key="8">
    <source>
        <dbReference type="SAM" id="MobiDB-lite"/>
    </source>
</evidence>
<keyword evidence="3 9" id="KW-1133">Transmembrane helix</keyword>
<keyword evidence="5 9" id="KW-0472">Membrane</keyword>
<reference evidence="11" key="4">
    <citation type="submission" date="2025-09" db="UniProtKB">
        <authorList>
            <consortium name="Ensembl"/>
        </authorList>
    </citation>
    <scope>IDENTIFICATION</scope>
</reference>
<dbReference type="GO" id="GO:0008188">
    <property type="term" value="F:neuropeptide receptor activity"/>
    <property type="evidence" value="ECO:0007669"/>
    <property type="project" value="TreeGrafter"/>
</dbReference>
<feature type="transmembrane region" description="Helical" evidence="9">
    <location>
        <begin position="6"/>
        <end position="28"/>
    </location>
</feature>
<evidence type="ECO:0000256" key="6">
    <source>
        <dbReference type="ARBA" id="ARBA00023170"/>
    </source>
</evidence>
<name>A0A3P8Z7C5_ESOLU</name>